<feature type="transmembrane region" description="Helical" evidence="7">
    <location>
        <begin position="187"/>
        <end position="208"/>
    </location>
</feature>
<feature type="region of interest" description="Disordered" evidence="8">
    <location>
        <begin position="1"/>
        <end position="48"/>
    </location>
</feature>
<evidence type="ECO:0000256" key="6">
    <source>
        <dbReference type="ARBA" id="ARBA00023136"/>
    </source>
</evidence>
<dbReference type="PROSITE" id="PS50928">
    <property type="entry name" value="ABC_TM1"/>
    <property type="match status" value="1"/>
</dbReference>
<feature type="domain" description="ABC transmembrane type-1" evidence="9">
    <location>
        <begin position="121"/>
        <end position="319"/>
    </location>
</feature>
<dbReference type="PANTHER" id="PTHR43744:SF9">
    <property type="entry name" value="POLYGALACTURONAN_RHAMNOGALACTURONAN TRANSPORT SYSTEM PERMEASE PROTEIN YTCP"/>
    <property type="match status" value="1"/>
</dbReference>
<dbReference type="RefSeq" id="WP_345477335.1">
    <property type="nucleotide sequence ID" value="NZ_BAABLW010000007.1"/>
</dbReference>
<proteinExistence type="inferred from homology"/>
<keyword evidence="3" id="KW-1003">Cell membrane</keyword>
<evidence type="ECO:0000256" key="7">
    <source>
        <dbReference type="RuleBase" id="RU363032"/>
    </source>
</evidence>
<dbReference type="Gene3D" id="1.10.3720.10">
    <property type="entry name" value="MetI-like"/>
    <property type="match status" value="1"/>
</dbReference>
<protein>
    <submittedName>
        <fullName evidence="10">Carbohydrate ABC transporter permease</fullName>
    </submittedName>
</protein>
<dbReference type="Pfam" id="PF00528">
    <property type="entry name" value="BPD_transp_1"/>
    <property type="match status" value="1"/>
</dbReference>
<dbReference type="EMBL" id="BAABLW010000007">
    <property type="protein sequence ID" value="GAA4919199.1"/>
    <property type="molecule type" value="Genomic_DNA"/>
</dbReference>
<dbReference type="InterPro" id="IPR035906">
    <property type="entry name" value="MetI-like_sf"/>
</dbReference>
<keyword evidence="4 7" id="KW-0812">Transmembrane</keyword>
<keyword evidence="5 7" id="KW-1133">Transmembrane helix</keyword>
<evidence type="ECO:0000313" key="11">
    <source>
        <dbReference type="Proteomes" id="UP001500368"/>
    </source>
</evidence>
<keyword evidence="6 7" id="KW-0472">Membrane</keyword>
<sequence>MVTTHGFTPGPPNVPAAPTAEAAGLEPEAGQPDSKRRLGRGTPTQSTKIKDSKSYTVFRVVNGIAIVLICAVTLYPFLNIVAQSFSSEGYINSGQVNIIPRGFNVTTFEVVMGDPMFWRNYANTVVYTVLATVIAMILTTTFAYALSKRHIKGRSFFIGVAVFTMFFNGGLIPNYVLINSLGMTNTIWAIVLPNAISIFNLLVMKAFFENFSTELEEAAAIDGLTTYGILWRVVIPLSKAVIATMVLFYAVQFWNSWFQAFLYMDQRELYPVTVYLRNLLAGATGTQDLGGDPGESTQIAANVRAVTMLLTTLPIICLYPFLQRYFVRGIMLGSVKQ</sequence>
<feature type="transmembrane region" description="Helical" evidence="7">
    <location>
        <begin position="125"/>
        <end position="144"/>
    </location>
</feature>
<comment type="caution">
    <text evidence="10">The sequence shown here is derived from an EMBL/GenBank/DDBJ whole genome shotgun (WGS) entry which is preliminary data.</text>
</comment>
<gene>
    <name evidence="10" type="ORF">GCM10025790_13820</name>
</gene>
<keyword evidence="11" id="KW-1185">Reference proteome</keyword>
<comment type="similarity">
    <text evidence="7">Belongs to the binding-protein-dependent transport system permease family.</text>
</comment>
<dbReference type="SUPFAM" id="SSF161098">
    <property type="entry name" value="MetI-like"/>
    <property type="match status" value="1"/>
</dbReference>
<evidence type="ECO:0000256" key="5">
    <source>
        <dbReference type="ARBA" id="ARBA00022989"/>
    </source>
</evidence>
<evidence type="ECO:0000256" key="3">
    <source>
        <dbReference type="ARBA" id="ARBA00022475"/>
    </source>
</evidence>
<evidence type="ECO:0000313" key="10">
    <source>
        <dbReference type="EMBL" id="GAA4919199.1"/>
    </source>
</evidence>
<evidence type="ECO:0000256" key="4">
    <source>
        <dbReference type="ARBA" id="ARBA00022692"/>
    </source>
</evidence>
<feature type="transmembrane region" description="Helical" evidence="7">
    <location>
        <begin position="57"/>
        <end position="78"/>
    </location>
</feature>
<feature type="transmembrane region" description="Helical" evidence="7">
    <location>
        <begin position="299"/>
        <end position="322"/>
    </location>
</feature>
<evidence type="ECO:0000256" key="2">
    <source>
        <dbReference type="ARBA" id="ARBA00022448"/>
    </source>
</evidence>
<name>A0ABP9FZ55_9MICC</name>
<accession>A0ABP9FZ55</accession>
<dbReference type="CDD" id="cd06261">
    <property type="entry name" value="TM_PBP2"/>
    <property type="match status" value="1"/>
</dbReference>
<feature type="transmembrane region" description="Helical" evidence="7">
    <location>
        <begin position="156"/>
        <end position="175"/>
    </location>
</feature>
<reference evidence="11" key="1">
    <citation type="journal article" date="2019" name="Int. J. Syst. Evol. Microbiol.">
        <title>The Global Catalogue of Microorganisms (GCM) 10K type strain sequencing project: providing services to taxonomists for standard genome sequencing and annotation.</title>
        <authorList>
            <consortium name="The Broad Institute Genomics Platform"/>
            <consortium name="The Broad Institute Genome Sequencing Center for Infectious Disease"/>
            <person name="Wu L."/>
            <person name="Ma J."/>
        </authorList>
    </citation>
    <scope>NUCLEOTIDE SEQUENCE [LARGE SCALE GENOMIC DNA]</scope>
    <source>
        <strain evidence="11">JCM 19129</strain>
    </source>
</reference>
<evidence type="ECO:0000256" key="1">
    <source>
        <dbReference type="ARBA" id="ARBA00004651"/>
    </source>
</evidence>
<comment type="subcellular location">
    <subcellularLocation>
        <location evidence="1 7">Cell membrane</location>
        <topology evidence="1 7">Multi-pass membrane protein</topology>
    </subcellularLocation>
</comment>
<dbReference type="PANTHER" id="PTHR43744">
    <property type="entry name" value="ABC TRANSPORTER PERMEASE PROTEIN MG189-RELATED-RELATED"/>
    <property type="match status" value="1"/>
</dbReference>
<dbReference type="InterPro" id="IPR000515">
    <property type="entry name" value="MetI-like"/>
</dbReference>
<feature type="transmembrane region" description="Helical" evidence="7">
    <location>
        <begin position="229"/>
        <end position="254"/>
    </location>
</feature>
<dbReference type="Proteomes" id="UP001500368">
    <property type="component" value="Unassembled WGS sequence"/>
</dbReference>
<evidence type="ECO:0000256" key="8">
    <source>
        <dbReference type="SAM" id="MobiDB-lite"/>
    </source>
</evidence>
<organism evidence="10 11">
    <name type="scientific">Nesterenkonia rhizosphaerae</name>
    <dbReference type="NCBI Taxonomy" id="1348272"/>
    <lineage>
        <taxon>Bacteria</taxon>
        <taxon>Bacillati</taxon>
        <taxon>Actinomycetota</taxon>
        <taxon>Actinomycetes</taxon>
        <taxon>Micrococcales</taxon>
        <taxon>Micrococcaceae</taxon>
        <taxon>Nesterenkonia</taxon>
    </lineage>
</organism>
<keyword evidence="2 7" id="KW-0813">Transport</keyword>
<evidence type="ECO:0000259" key="9">
    <source>
        <dbReference type="PROSITE" id="PS50928"/>
    </source>
</evidence>